<comment type="similarity">
    <text evidence="2">Belongs to the auxin efflux carrier (TC 2.A.69) family.</text>
</comment>
<feature type="transmembrane region" description="Helical" evidence="8">
    <location>
        <begin position="61"/>
        <end position="84"/>
    </location>
</feature>
<evidence type="ECO:0000313" key="10">
    <source>
        <dbReference type="Proteomes" id="UP000199474"/>
    </source>
</evidence>
<dbReference type="GO" id="GO:0005886">
    <property type="term" value="C:plasma membrane"/>
    <property type="evidence" value="ECO:0007669"/>
    <property type="project" value="UniProtKB-SubCell"/>
</dbReference>
<organism evidence="9 10">
    <name type="scientific">Lentibacillus persicus</name>
    <dbReference type="NCBI Taxonomy" id="640948"/>
    <lineage>
        <taxon>Bacteria</taxon>
        <taxon>Bacillati</taxon>
        <taxon>Bacillota</taxon>
        <taxon>Bacilli</taxon>
        <taxon>Bacillales</taxon>
        <taxon>Bacillaceae</taxon>
        <taxon>Lentibacillus</taxon>
    </lineage>
</organism>
<feature type="transmembrane region" description="Helical" evidence="8">
    <location>
        <begin position="12"/>
        <end position="41"/>
    </location>
</feature>
<dbReference type="Proteomes" id="UP000199474">
    <property type="component" value="Unassembled WGS sequence"/>
</dbReference>
<dbReference type="Pfam" id="PF03547">
    <property type="entry name" value="Mem_trans"/>
    <property type="match status" value="1"/>
</dbReference>
<sequence>MKSVYLSVVLRLLIGPVISLAIIFIFGIEGTPAQALLIASAMPTSVNSSVIAQEYDNYPRLAAQIVLFSTLFSAVSVTGVIYLARLLF</sequence>
<dbReference type="EMBL" id="FOMR01000014">
    <property type="protein sequence ID" value="SFE38238.1"/>
    <property type="molecule type" value="Genomic_DNA"/>
</dbReference>
<evidence type="ECO:0000256" key="6">
    <source>
        <dbReference type="ARBA" id="ARBA00022989"/>
    </source>
</evidence>
<dbReference type="STRING" id="640948.SAMN05216238_11449"/>
<dbReference type="InterPro" id="IPR004776">
    <property type="entry name" value="Mem_transp_PIN-like"/>
</dbReference>
<keyword evidence="10" id="KW-1185">Reference proteome</keyword>
<dbReference type="PANTHER" id="PTHR36838:SF1">
    <property type="entry name" value="SLR1864 PROTEIN"/>
    <property type="match status" value="1"/>
</dbReference>
<reference evidence="10" key="1">
    <citation type="submission" date="2016-10" db="EMBL/GenBank/DDBJ databases">
        <authorList>
            <person name="Varghese N."/>
            <person name="Submissions S."/>
        </authorList>
    </citation>
    <scope>NUCLEOTIDE SEQUENCE [LARGE SCALE GENOMIC DNA]</scope>
    <source>
        <strain evidence="10">DSM 22530</strain>
    </source>
</reference>
<dbReference type="InterPro" id="IPR038770">
    <property type="entry name" value="Na+/solute_symporter_sf"/>
</dbReference>
<evidence type="ECO:0000256" key="2">
    <source>
        <dbReference type="ARBA" id="ARBA00010145"/>
    </source>
</evidence>
<dbReference type="AlphaFoldDB" id="A0A1I2A3V4"/>
<keyword evidence="5 8" id="KW-0812">Transmembrane</keyword>
<keyword evidence="6 8" id="KW-1133">Transmembrane helix</keyword>
<evidence type="ECO:0000256" key="3">
    <source>
        <dbReference type="ARBA" id="ARBA00022448"/>
    </source>
</evidence>
<evidence type="ECO:0000256" key="8">
    <source>
        <dbReference type="SAM" id="Phobius"/>
    </source>
</evidence>
<evidence type="ECO:0000313" key="9">
    <source>
        <dbReference type="EMBL" id="SFE38238.1"/>
    </source>
</evidence>
<dbReference type="PANTHER" id="PTHR36838">
    <property type="entry name" value="AUXIN EFFLUX CARRIER FAMILY PROTEIN"/>
    <property type="match status" value="1"/>
</dbReference>
<evidence type="ECO:0000256" key="4">
    <source>
        <dbReference type="ARBA" id="ARBA00022475"/>
    </source>
</evidence>
<dbReference type="GO" id="GO:0055085">
    <property type="term" value="P:transmembrane transport"/>
    <property type="evidence" value="ECO:0007669"/>
    <property type="project" value="InterPro"/>
</dbReference>
<name>A0A1I2A3V4_9BACI</name>
<evidence type="ECO:0000256" key="5">
    <source>
        <dbReference type="ARBA" id="ARBA00022692"/>
    </source>
</evidence>
<keyword evidence="3" id="KW-0813">Transport</keyword>
<dbReference type="RefSeq" id="WP_342710671.1">
    <property type="nucleotide sequence ID" value="NZ_FOMR01000014.1"/>
</dbReference>
<accession>A0A1I2A3V4</accession>
<keyword evidence="4" id="KW-1003">Cell membrane</keyword>
<keyword evidence="7 8" id="KW-0472">Membrane</keyword>
<dbReference type="Gene3D" id="1.20.1530.20">
    <property type="match status" value="1"/>
</dbReference>
<evidence type="ECO:0000256" key="7">
    <source>
        <dbReference type="ARBA" id="ARBA00023136"/>
    </source>
</evidence>
<proteinExistence type="inferred from homology"/>
<protein>
    <recommendedName>
        <fullName evidence="11">Membrane transport protein</fullName>
    </recommendedName>
</protein>
<evidence type="ECO:0000256" key="1">
    <source>
        <dbReference type="ARBA" id="ARBA00004651"/>
    </source>
</evidence>
<gene>
    <name evidence="9" type="ORF">SAMN05216238_11449</name>
</gene>
<comment type="subcellular location">
    <subcellularLocation>
        <location evidence="1">Cell membrane</location>
        <topology evidence="1">Multi-pass membrane protein</topology>
    </subcellularLocation>
</comment>
<evidence type="ECO:0008006" key="11">
    <source>
        <dbReference type="Google" id="ProtNLM"/>
    </source>
</evidence>